<dbReference type="AlphaFoldDB" id="A0A1L7WS56"/>
<feature type="compositionally biased region" description="Basic and acidic residues" evidence="1">
    <location>
        <begin position="141"/>
        <end position="151"/>
    </location>
</feature>
<sequence>MGIPYSKQIHLAFDQSRIAFDQVTPLVAHGFKVLQTTRNITYAVAAIQVLTVVFLGLILITLLALIITVSPDLEYERKELVTPVVRWLADVVLGWMGYGAWFRWGAWIVGVGTAVGAAAGWWVTRDLEGEEAEREAEEIEGEIKEAKEDGS</sequence>
<organism evidence="3 4">
    <name type="scientific">Phialocephala subalpina</name>
    <dbReference type="NCBI Taxonomy" id="576137"/>
    <lineage>
        <taxon>Eukaryota</taxon>
        <taxon>Fungi</taxon>
        <taxon>Dikarya</taxon>
        <taxon>Ascomycota</taxon>
        <taxon>Pezizomycotina</taxon>
        <taxon>Leotiomycetes</taxon>
        <taxon>Helotiales</taxon>
        <taxon>Mollisiaceae</taxon>
        <taxon>Phialocephala</taxon>
        <taxon>Phialocephala fortinii species complex</taxon>
    </lineage>
</organism>
<evidence type="ECO:0000256" key="2">
    <source>
        <dbReference type="SAM" id="Phobius"/>
    </source>
</evidence>
<proteinExistence type="predicted"/>
<feature type="region of interest" description="Disordered" evidence="1">
    <location>
        <begin position="129"/>
        <end position="151"/>
    </location>
</feature>
<keyword evidence="4" id="KW-1185">Reference proteome</keyword>
<evidence type="ECO:0000313" key="3">
    <source>
        <dbReference type="EMBL" id="CZR55593.1"/>
    </source>
</evidence>
<dbReference type="OrthoDB" id="3647at2759"/>
<evidence type="ECO:0000256" key="1">
    <source>
        <dbReference type="SAM" id="MobiDB-lite"/>
    </source>
</evidence>
<gene>
    <name evidence="3" type="ORF">PAC_05481</name>
</gene>
<dbReference type="EMBL" id="FJOG01000006">
    <property type="protein sequence ID" value="CZR55593.1"/>
    <property type="molecule type" value="Genomic_DNA"/>
</dbReference>
<dbReference type="Proteomes" id="UP000184330">
    <property type="component" value="Unassembled WGS sequence"/>
</dbReference>
<keyword evidence="2" id="KW-1133">Transmembrane helix</keyword>
<evidence type="ECO:0000313" key="4">
    <source>
        <dbReference type="Proteomes" id="UP000184330"/>
    </source>
</evidence>
<keyword evidence="2" id="KW-0812">Transmembrane</keyword>
<feature type="transmembrane region" description="Helical" evidence="2">
    <location>
        <begin position="40"/>
        <end position="68"/>
    </location>
</feature>
<feature type="compositionally biased region" description="Acidic residues" evidence="1">
    <location>
        <begin position="129"/>
        <end position="140"/>
    </location>
</feature>
<keyword evidence="2" id="KW-0472">Membrane</keyword>
<feature type="transmembrane region" description="Helical" evidence="2">
    <location>
        <begin position="104"/>
        <end position="124"/>
    </location>
</feature>
<name>A0A1L7WS56_9HELO</name>
<accession>A0A1L7WS56</accession>
<reference evidence="3 4" key="1">
    <citation type="submission" date="2016-03" db="EMBL/GenBank/DDBJ databases">
        <authorList>
            <person name="Ploux O."/>
        </authorList>
    </citation>
    <scope>NUCLEOTIDE SEQUENCE [LARGE SCALE GENOMIC DNA]</scope>
    <source>
        <strain evidence="3 4">UAMH 11012</strain>
    </source>
</reference>
<protein>
    <submittedName>
        <fullName evidence="3">Uncharacterized protein</fullName>
    </submittedName>
</protein>